<keyword evidence="2" id="KW-0408">Iron</keyword>
<sequence length="71" mass="7493">MISKSVAKFNPLICVACGACVKECPREAISIYKGCYAVGNAEQCVGCGKCAKICPGGCIEILERRAGYESK</sequence>
<evidence type="ECO:0000256" key="2">
    <source>
        <dbReference type="ARBA" id="ARBA00023004"/>
    </source>
</evidence>
<dbReference type="EMBL" id="CP065938">
    <property type="protein sequence ID" value="UWX04947.1"/>
    <property type="molecule type" value="Genomic_DNA"/>
</dbReference>
<feature type="domain" description="4Fe-4S ferredoxin-type" evidence="4">
    <location>
        <begin position="40"/>
        <end position="60"/>
    </location>
</feature>
<dbReference type="PROSITE" id="PS00198">
    <property type="entry name" value="4FE4S_FER_1"/>
    <property type="match status" value="2"/>
</dbReference>
<dbReference type="Proteomes" id="UP001058120">
    <property type="component" value="Chromosome"/>
</dbReference>
<dbReference type="RefSeq" id="WP_334314502.1">
    <property type="nucleotide sequence ID" value="NZ_CP065938.1"/>
</dbReference>
<keyword evidence="6" id="KW-1185">Reference proteome</keyword>
<feature type="domain" description="4Fe-4S ferredoxin-type" evidence="4">
    <location>
        <begin position="8"/>
        <end position="30"/>
    </location>
</feature>
<keyword evidence="3" id="KW-0411">Iron-sulfur</keyword>
<accession>A0ABY5Y0I4</accession>
<dbReference type="InterPro" id="IPR017900">
    <property type="entry name" value="4Fe4S_Fe_S_CS"/>
</dbReference>
<evidence type="ECO:0000256" key="3">
    <source>
        <dbReference type="ARBA" id="ARBA00023014"/>
    </source>
</evidence>
<evidence type="ECO:0000256" key="1">
    <source>
        <dbReference type="ARBA" id="ARBA00022723"/>
    </source>
</evidence>
<name>A0ABY5Y0I4_9BACT</name>
<dbReference type="Pfam" id="PF00037">
    <property type="entry name" value="Fer4"/>
    <property type="match status" value="2"/>
</dbReference>
<keyword evidence="1" id="KW-0479">Metal-binding</keyword>
<evidence type="ECO:0000313" key="5">
    <source>
        <dbReference type="EMBL" id="UWX04947.1"/>
    </source>
</evidence>
<dbReference type="Gene3D" id="3.30.70.3270">
    <property type="match status" value="1"/>
</dbReference>
<dbReference type="Gene3D" id="3.30.70.20">
    <property type="match status" value="1"/>
</dbReference>
<dbReference type="SUPFAM" id="SSF54862">
    <property type="entry name" value="4Fe-4S ferredoxins"/>
    <property type="match status" value="1"/>
</dbReference>
<dbReference type="InterPro" id="IPR017896">
    <property type="entry name" value="4Fe4S_Fe-S-bd"/>
</dbReference>
<gene>
    <name evidence="5" type="ORF">JBF11_05525</name>
</gene>
<reference evidence="5" key="1">
    <citation type="submission" date="2020-12" db="EMBL/GenBank/DDBJ databases">
        <title>Taurinivorans muris gen. nov., sp. nov., fundamental and realized metabolic niche of a ubiquitous sulfidogenic bacterium in the murine intestine.</title>
        <authorList>
            <person name="Ye H."/>
            <person name="Hanson B.T."/>
            <person name="Loy A."/>
        </authorList>
    </citation>
    <scope>NUCLEOTIDE SEQUENCE</scope>
    <source>
        <strain evidence="5">LT0009</strain>
    </source>
</reference>
<protein>
    <submittedName>
        <fullName evidence="5">4Fe-4S binding protein</fullName>
    </submittedName>
</protein>
<evidence type="ECO:0000313" key="6">
    <source>
        <dbReference type="Proteomes" id="UP001058120"/>
    </source>
</evidence>
<organism evidence="5 6">
    <name type="scientific">Taurinivorans muris</name>
    <dbReference type="NCBI Taxonomy" id="2787751"/>
    <lineage>
        <taxon>Bacteria</taxon>
        <taxon>Pseudomonadati</taxon>
        <taxon>Thermodesulfobacteriota</taxon>
        <taxon>Desulfovibrionia</taxon>
        <taxon>Desulfovibrionales</taxon>
        <taxon>Desulfovibrionaceae</taxon>
        <taxon>Taurinivorans</taxon>
    </lineage>
</organism>
<evidence type="ECO:0000259" key="4">
    <source>
        <dbReference type="Pfam" id="PF00037"/>
    </source>
</evidence>
<proteinExistence type="predicted"/>